<dbReference type="EMBL" id="CAJVPK010003133">
    <property type="protein sequence ID" value="CAG8623673.1"/>
    <property type="molecule type" value="Genomic_DNA"/>
</dbReference>
<name>A0A9N9D2G1_9GLOM</name>
<evidence type="ECO:0000313" key="1">
    <source>
        <dbReference type="EMBL" id="CAG8623673.1"/>
    </source>
</evidence>
<protein>
    <submittedName>
        <fullName evidence="1">8676_t:CDS:1</fullName>
    </submittedName>
</protein>
<organism evidence="1 2">
    <name type="scientific">Diversispora eburnea</name>
    <dbReference type="NCBI Taxonomy" id="1213867"/>
    <lineage>
        <taxon>Eukaryota</taxon>
        <taxon>Fungi</taxon>
        <taxon>Fungi incertae sedis</taxon>
        <taxon>Mucoromycota</taxon>
        <taxon>Glomeromycotina</taxon>
        <taxon>Glomeromycetes</taxon>
        <taxon>Diversisporales</taxon>
        <taxon>Diversisporaceae</taxon>
        <taxon>Diversispora</taxon>
    </lineage>
</organism>
<reference evidence="1" key="1">
    <citation type="submission" date="2021-06" db="EMBL/GenBank/DDBJ databases">
        <authorList>
            <person name="Kallberg Y."/>
            <person name="Tangrot J."/>
            <person name="Rosling A."/>
        </authorList>
    </citation>
    <scope>NUCLEOTIDE SEQUENCE</scope>
    <source>
        <strain evidence="1">AZ414A</strain>
    </source>
</reference>
<keyword evidence="2" id="KW-1185">Reference proteome</keyword>
<proteinExistence type="predicted"/>
<sequence length="104" mass="11564">RRLLRKVEVEGPVYSNFTKAQIFVNGLHLKYYIHVSALTPANLPDAYSFHVPTPSYNLNGPAASYISSLPYDNSSFSVNLLTPTNLTEAAIYKLTKVVNTIMSQ</sequence>
<gene>
    <name evidence="1" type="ORF">DEBURN_LOCUS10473</name>
</gene>
<accession>A0A9N9D2G1</accession>
<feature type="non-terminal residue" evidence="1">
    <location>
        <position position="1"/>
    </location>
</feature>
<evidence type="ECO:0000313" key="2">
    <source>
        <dbReference type="Proteomes" id="UP000789706"/>
    </source>
</evidence>
<feature type="non-terminal residue" evidence="1">
    <location>
        <position position="104"/>
    </location>
</feature>
<dbReference type="AlphaFoldDB" id="A0A9N9D2G1"/>
<dbReference type="Proteomes" id="UP000789706">
    <property type="component" value="Unassembled WGS sequence"/>
</dbReference>
<comment type="caution">
    <text evidence="1">The sequence shown here is derived from an EMBL/GenBank/DDBJ whole genome shotgun (WGS) entry which is preliminary data.</text>
</comment>